<name>A0ABR5KT89_PSEAV</name>
<keyword evidence="1" id="KW-0732">Signal</keyword>
<dbReference type="Proteomes" id="UP000037943">
    <property type="component" value="Unassembled WGS sequence"/>
</dbReference>
<gene>
    <name evidence="2" type="ORF">AC499_0291</name>
    <name evidence="3" type="ORF">AC499_1250</name>
</gene>
<reference evidence="3 4" key="2">
    <citation type="submission" date="2015-10" db="EMBL/GenBank/DDBJ databases">
        <title>Comparative genomics and high-throughput reverse genetic screens identify a new phytobacterial MAMP and an Arabidopsis receptor required for immune elicitation.</title>
        <authorList>
            <person name="Mott G.A."/>
            <person name="Thakur S."/>
            <person name="Wang P.W."/>
            <person name="Desveaux D."/>
            <person name="Guttman D.S."/>
        </authorList>
    </citation>
    <scope>NUCLEOTIDE SEQUENCE [LARGE SCALE GENOMIC DNA]</scope>
    <source>
        <strain evidence="3 4">107</strain>
    </source>
</reference>
<feature type="chain" id="PRO_5045032003" evidence="1">
    <location>
        <begin position="25"/>
        <end position="581"/>
    </location>
</feature>
<sequence length="581" mass="62119">MSKIPELKYLAAAVMMAVSMTSHGANIIRTKAPVAYVDPYLWQLTDPFVGNWIDGATLGCDGWTPDPLSQPFASTFQQLQNCLVEQSRTVQAREVNQDGDIRTKGEPTTESQQAFKQTSRTLTWKAVADDVREVGTEPSTVCGDWSPQTDTVASGQAFDQTRSCTITTSYVKQPREAIASLGLMRDAGNPSYYNGTTSTSETQDAVGVMDVWQKADPVLGSWVAGADTGCDGWTPDPLSQANGASFQQNQVCHFTQTRSVQAQEVNQDGALRNAGAATMETEQSTRSDARNLTWVAIADEVKTSGTPVDTCAEWSPAANTVDVGVALTQTRTCTSSMPYVKQARESIASLNLTRNVGNPVPYSEDTPRSESQSAVGTKPITRAMSIVNPVPGMSGIYSINDGNGGTYKAYVDMQTNGGNWILLGRWTGSAATKGWGQVAYKGSATSGWTNDATNYPVIQAGAINASSEVMFVPGHPSWIAKYGAWQTFNTFDSSAVIGQAGFPAKTPAGNTTLWAYNAGWSTTTGTVGTFGLWTTWGNGGPCGGANVVAPTKMCVIASYSSTTNNHFDYTYLKHIYLKATN</sequence>
<reference evidence="3 4" key="1">
    <citation type="submission" date="2015-07" db="EMBL/GenBank/DDBJ databases">
        <authorList>
            <person name="O'Brien H.E."/>
            <person name="Thakur S."/>
            <person name="Gong Y."/>
            <person name="Wang P.W."/>
            <person name="Guttman D.S."/>
        </authorList>
    </citation>
    <scope>NUCLEOTIDE SEQUENCE [LARGE SCALE GENOMIC DNA]</scope>
    <source>
        <strain evidence="3 4">107</strain>
    </source>
</reference>
<evidence type="ECO:0000256" key="1">
    <source>
        <dbReference type="SAM" id="SignalP"/>
    </source>
</evidence>
<keyword evidence="4" id="KW-1185">Reference proteome</keyword>
<feature type="signal peptide" evidence="1">
    <location>
        <begin position="1"/>
        <end position="24"/>
    </location>
</feature>
<dbReference type="RefSeq" id="WP_044298853.1">
    <property type="nucleotide sequence ID" value="NZ_LGLK01000057.1"/>
</dbReference>
<evidence type="ECO:0000313" key="3">
    <source>
        <dbReference type="EMBL" id="KPC18048.1"/>
    </source>
</evidence>
<evidence type="ECO:0000313" key="2">
    <source>
        <dbReference type="EMBL" id="KPC17089.1"/>
    </source>
</evidence>
<dbReference type="EMBL" id="LGLK01000057">
    <property type="protein sequence ID" value="KPC18048.1"/>
    <property type="molecule type" value="Genomic_DNA"/>
</dbReference>
<protein>
    <submittedName>
        <fullName evidence="3">Uncharacterized protein</fullName>
    </submittedName>
</protein>
<accession>A0ABR5KT89</accession>
<comment type="caution">
    <text evidence="3">The sequence shown here is derived from an EMBL/GenBank/DDBJ whole genome shotgun (WGS) entry which is preliminary data.</text>
</comment>
<proteinExistence type="predicted"/>
<dbReference type="EMBL" id="LGLK01000057">
    <property type="protein sequence ID" value="KPC17089.1"/>
    <property type="molecule type" value="Genomic_DNA"/>
</dbReference>
<organism evidence="3 4">
    <name type="scientific">Pseudomonas amygdali pv. lachrymans</name>
    <name type="common">Pseudomonas syringae pv. lachrymans</name>
    <dbReference type="NCBI Taxonomy" id="53707"/>
    <lineage>
        <taxon>Bacteria</taxon>
        <taxon>Pseudomonadati</taxon>
        <taxon>Pseudomonadota</taxon>
        <taxon>Gammaproteobacteria</taxon>
        <taxon>Pseudomonadales</taxon>
        <taxon>Pseudomonadaceae</taxon>
        <taxon>Pseudomonas</taxon>
        <taxon>Pseudomonas amygdali</taxon>
    </lineage>
</organism>
<evidence type="ECO:0000313" key="4">
    <source>
        <dbReference type="Proteomes" id="UP000037943"/>
    </source>
</evidence>